<reference evidence="2 3" key="1">
    <citation type="journal article" date="2015" name="Genome Biol. Evol.">
        <title>Phylogenomic analyses indicate that early fungi evolved digesting cell walls of algal ancestors of land plants.</title>
        <authorList>
            <person name="Chang Y."/>
            <person name="Wang S."/>
            <person name="Sekimoto S."/>
            <person name="Aerts A.L."/>
            <person name="Choi C."/>
            <person name="Clum A."/>
            <person name="LaButti K.M."/>
            <person name="Lindquist E.A."/>
            <person name="Yee Ngan C."/>
            <person name="Ohm R.A."/>
            <person name="Salamov A.A."/>
            <person name="Grigoriev I.V."/>
            <person name="Spatafora J.W."/>
            <person name="Berbee M.L."/>
        </authorList>
    </citation>
    <scope>NUCLEOTIDE SEQUENCE [LARGE SCALE GENOMIC DNA]</scope>
    <source>
        <strain evidence="2 3">JEL478</strain>
    </source>
</reference>
<dbReference type="SUPFAM" id="SSF142433">
    <property type="entry name" value="CinA-like"/>
    <property type="match status" value="1"/>
</dbReference>
<sequence>MPATWLPSDFEPLLQKIAQKLIARKETVAVAESTTGGLLSASLLSVAGASAYYRGGAVLYTLPSRKSWAEWTDEMAKNYKGTTPELMQHTAESVRKQLDATWCIGESGIAGPKGFGPTRPAGLTVVSIVGPVSKTATIKTGLEDRPQNMEEFARRALGLFVEALEEADGRKAPGGPKRMKLKL</sequence>
<dbReference type="InterPro" id="IPR008136">
    <property type="entry name" value="CinA_C"/>
</dbReference>
<dbReference type="Proteomes" id="UP000070544">
    <property type="component" value="Unassembled WGS sequence"/>
</dbReference>
<feature type="domain" description="CinA C-terminal" evidence="1">
    <location>
        <begin position="12"/>
        <end position="162"/>
    </location>
</feature>
<protein>
    <submittedName>
        <fullName evidence="2">Putative competence/damage-inducible protein CinA</fullName>
    </submittedName>
</protein>
<evidence type="ECO:0000313" key="3">
    <source>
        <dbReference type="Proteomes" id="UP000070544"/>
    </source>
</evidence>
<dbReference type="OrthoDB" id="2350783at2759"/>
<evidence type="ECO:0000313" key="2">
    <source>
        <dbReference type="EMBL" id="KXS14622.1"/>
    </source>
</evidence>
<keyword evidence="3" id="KW-1185">Reference proteome</keyword>
<dbReference type="Pfam" id="PF02464">
    <property type="entry name" value="CinA"/>
    <property type="match status" value="1"/>
</dbReference>
<dbReference type="InterPro" id="IPR036653">
    <property type="entry name" value="CinA-like_C"/>
</dbReference>
<dbReference type="OMA" id="NYMGPSE"/>
<dbReference type="AlphaFoldDB" id="A0A139ACT4"/>
<dbReference type="EMBL" id="KQ965768">
    <property type="protein sequence ID" value="KXS14622.1"/>
    <property type="molecule type" value="Genomic_DNA"/>
</dbReference>
<name>A0A139ACT4_GONPJ</name>
<proteinExistence type="predicted"/>
<dbReference type="NCBIfam" id="TIGR00199">
    <property type="entry name" value="PncC_domain"/>
    <property type="match status" value="1"/>
</dbReference>
<gene>
    <name evidence="2" type="ORF">M427DRAFT_340270</name>
</gene>
<evidence type="ECO:0000259" key="1">
    <source>
        <dbReference type="Pfam" id="PF02464"/>
    </source>
</evidence>
<organism evidence="2 3">
    <name type="scientific">Gonapodya prolifera (strain JEL478)</name>
    <name type="common">Monoblepharis prolifera</name>
    <dbReference type="NCBI Taxonomy" id="1344416"/>
    <lineage>
        <taxon>Eukaryota</taxon>
        <taxon>Fungi</taxon>
        <taxon>Fungi incertae sedis</taxon>
        <taxon>Chytridiomycota</taxon>
        <taxon>Chytridiomycota incertae sedis</taxon>
        <taxon>Monoblepharidomycetes</taxon>
        <taxon>Monoblepharidales</taxon>
        <taxon>Gonapodyaceae</taxon>
        <taxon>Gonapodya</taxon>
    </lineage>
</organism>
<dbReference type="STRING" id="1344416.A0A139ACT4"/>
<accession>A0A139ACT4</accession>
<dbReference type="Gene3D" id="3.90.950.20">
    <property type="entry name" value="CinA-like"/>
    <property type="match status" value="1"/>
</dbReference>